<dbReference type="Gene3D" id="3.30.420.10">
    <property type="entry name" value="Ribonuclease H-like superfamily/Ribonuclease H"/>
    <property type="match status" value="1"/>
</dbReference>
<protein>
    <recommendedName>
        <fullName evidence="1">Integrase p58-like C-terminal domain-containing protein</fullName>
    </recommendedName>
</protein>
<dbReference type="InterPro" id="IPR036397">
    <property type="entry name" value="RNaseH_sf"/>
</dbReference>
<gene>
    <name evidence="2" type="ORF">MCOR_50338</name>
</gene>
<dbReference type="PANTHER" id="PTHR37984">
    <property type="entry name" value="PROTEIN CBG26694"/>
    <property type="match status" value="1"/>
</dbReference>
<evidence type="ECO:0000313" key="3">
    <source>
        <dbReference type="Proteomes" id="UP000507470"/>
    </source>
</evidence>
<dbReference type="Pfam" id="PF22938">
    <property type="entry name" value="Integrase_p58_C"/>
    <property type="match status" value="1"/>
</dbReference>
<dbReference type="OrthoDB" id="10062030at2759"/>
<dbReference type="EMBL" id="CACVKT020008819">
    <property type="protein sequence ID" value="CAC5417860.1"/>
    <property type="molecule type" value="Genomic_DNA"/>
</dbReference>
<dbReference type="InterPro" id="IPR054465">
    <property type="entry name" value="Integrase_p58-like_C"/>
</dbReference>
<dbReference type="Proteomes" id="UP000507470">
    <property type="component" value="Unassembled WGS sequence"/>
</dbReference>
<keyword evidence="3" id="KW-1185">Reference proteome</keyword>
<dbReference type="GO" id="GO:0003676">
    <property type="term" value="F:nucleic acid binding"/>
    <property type="evidence" value="ECO:0007669"/>
    <property type="project" value="InterPro"/>
</dbReference>
<evidence type="ECO:0000313" key="2">
    <source>
        <dbReference type="EMBL" id="CAC5417860.1"/>
    </source>
</evidence>
<dbReference type="InterPro" id="IPR050951">
    <property type="entry name" value="Retrovirus_Pol_polyprotein"/>
</dbReference>
<organism evidence="2 3">
    <name type="scientific">Mytilus coruscus</name>
    <name type="common">Sea mussel</name>
    <dbReference type="NCBI Taxonomy" id="42192"/>
    <lineage>
        <taxon>Eukaryota</taxon>
        <taxon>Metazoa</taxon>
        <taxon>Spiralia</taxon>
        <taxon>Lophotrochozoa</taxon>
        <taxon>Mollusca</taxon>
        <taxon>Bivalvia</taxon>
        <taxon>Autobranchia</taxon>
        <taxon>Pteriomorphia</taxon>
        <taxon>Mytilida</taxon>
        <taxon>Mytiloidea</taxon>
        <taxon>Mytilidae</taxon>
        <taxon>Mytilinae</taxon>
        <taxon>Mytilus</taxon>
    </lineage>
</organism>
<proteinExistence type="predicted"/>
<reference evidence="2 3" key="1">
    <citation type="submission" date="2020-06" db="EMBL/GenBank/DDBJ databases">
        <authorList>
            <person name="Li R."/>
            <person name="Bekaert M."/>
        </authorList>
    </citation>
    <scope>NUCLEOTIDE SEQUENCE [LARGE SCALE GENOMIC DNA]</scope>
    <source>
        <strain evidence="3">wild</strain>
    </source>
</reference>
<accession>A0A6J8EBL6</accession>
<sequence>MLSKVVSKNQRDWDTYVPLLMLAYRSAPHETLGESPNNMMFGREVHMPIDLIYGVYSPDSNLSRPEYIDQLTSRMDKVHNVVRDRLVHAAAQHKRRYDLTSKNYQYKVGDGVMLKDSKKYKGRSPKCQFKWEGPFTVIKQLSDILYQIQEGPKSKTKIIHVNRLKPCKVLPRDTPRHTGSVRSSVERVGRTFPSRSQTVITHPSTITSQMQSEATIQQTTALLDEQMPDFAELLNEPRTPSPMKRLRNEMTTPILSPSLLVPSDILFSKYLEPVSPEPFKTQ</sequence>
<dbReference type="AlphaFoldDB" id="A0A6J8EBL6"/>
<dbReference type="PANTHER" id="PTHR37984:SF15">
    <property type="entry name" value="INTEGRASE CATALYTIC DOMAIN-CONTAINING PROTEIN"/>
    <property type="match status" value="1"/>
</dbReference>
<feature type="domain" description="Integrase p58-like C-terminal" evidence="1">
    <location>
        <begin position="133"/>
        <end position="166"/>
    </location>
</feature>
<evidence type="ECO:0000259" key="1">
    <source>
        <dbReference type="Pfam" id="PF22938"/>
    </source>
</evidence>
<name>A0A6J8EBL6_MYTCO</name>